<feature type="transmembrane region" description="Helical" evidence="2">
    <location>
        <begin position="48"/>
        <end position="68"/>
    </location>
</feature>
<dbReference type="RefSeq" id="WP_185948027.1">
    <property type="nucleotide sequence ID" value="NZ_JACMHY010000011.1"/>
</dbReference>
<evidence type="ECO:0000256" key="1">
    <source>
        <dbReference type="SAM" id="MobiDB-lite"/>
    </source>
</evidence>
<keyword evidence="2" id="KW-0472">Membrane</keyword>
<keyword evidence="4" id="KW-1185">Reference proteome</keyword>
<evidence type="ECO:0000313" key="4">
    <source>
        <dbReference type="Proteomes" id="UP000517694"/>
    </source>
</evidence>
<reference evidence="3 4" key="1">
    <citation type="submission" date="2020-08" db="EMBL/GenBank/DDBJ databases">
        <title>Whole-Genome Sequence of French Clinical Streptomyces mexicanus Strain Q0842.</title>
        <authorList>
            <person name="Boxberger M."/>
            <person name="La Scola B."/>
        </authorList>
    </citation>
    <scope>NUCLEOTIDE SEQUENCE [LARGE SCALE GENOMIC DNA]</scope>
    <source>
        <strain evidence="3 4">Marseille-Q0842</strain>
    </source>
</reference>
<feature type="region of interest" description="Disordered" evidence="1">
    <location>
        <begin position="77"/>
        <end position="96"/>
    </location>
</feature>
<dbReference type="EMBL" id="JACMHY010000011">
    <property type="protein sequence ID" value="MBC2868292.1"/>
    <property type="molecule type" value="Genomic_DNA"/>
</dbReference>
<accession>A0A7X1I3X5</accession>
<keyword evidence="2" id="KW-0812">Transmembrane</keyword>
<feature type="compositionally biased region" description="Low complexity" evidence="1">
    <location>
        <begin position="80"/>
        <end position="96"/>
    </location>
</feature>
<dbReference type="AlphaFoldDB" id="A0A7X1I3X5"/>
<comment type="caution">
    <text evidence="3">The sequence shown here is derived from an EMBL/GenBank/DDBJ whole genome shotgun (WGS) entry which is preliminary data.</text>
</comment>
<organism evidence="3 4">
    <name type="scientific">Streptomyces mexicanus</name>
    <dbReference type="NCBI Taxonomy" id="178566"/>
    <lineage>
        <taxon>Bacteria</taxon>
        <taxon>Bacillati</taxon>
        <taxon>Actinomycetota</taxon>
        <taxon>Actinomycetes</taxon>
        <taxon>Kitasatosporales</taxon>
        <taxon>Streptomycetaceae</taxon>
        <taxon>Streptomyces</taxon>
    </lineage>
</organism>
<keyword evidence="2" id="KW-1133">Transmembrane helix</keyword>
<proteinExistence type="predicted"/>
<dbReference type="Proteomes" id="UP000517694">
    <property type="component" value="Unassembled WGS sequence"/>
</dbReference>
<sequence length="411" mass="43536">MPEADHDSFEERFAQALRDAGAGLDTGRRDLAAAGEARGRRLRTRRRAAVAGGVAGVALAGLAGTFVLPEGHDDAVHQRSAAATASTATRPAPSPVSAAELARTLEKLLPQGRSTQTEARGTDDHPYAATVYDDGRGKAAISVSVNRVPVGTQEARETTECPDKVFIAYDSCATTRRADGSVLMILKGFEYPNRRGGTKLWRAELVTPTGQHIGVQEWNAPAEKDAPVTRDEPPLTSTGLTALVTAPEWRAAADAIPRKQWPKPAPNEHPARTGSVSATLAGLTPHGIKVASKGSADPEFGYVVLDDGEGASLVQVNVQPDMRDVEDQLFGEGTETLPDGTKVTTHKEPGEKGVAGIVMWTVDTIRPDGRRVVVSAFNSGAQNTPPTRTAPALTMKQLRTIALDPTWLTLG</sequence>
<feature type="region of interest" description="Disordered" evidence="1">
    <location>
        <begin position="19"/>
        <end position="40"/>
    </location>
</feature>
<protein>
    <submittedName>
        <fullName evidence="3">Uncharacterized protein</fullName>
    </submittedName>
</protein>
<gene>
    <name evidence="3" type="ORF">H1R13_26015</name>
</gene>
<name>A0A7X1I3X5_9ACTN</name>
<evidence type="ECO:0000256" key="2">
    <source>
        <dbReference type="SAM" id="Phobius"/>
    </source>
</evidence>
<evidence type="ECO:0000313" key="3">
    <source>
        <dbReference type="EMBL" id="MBC2868292.1"/>
    </source>
</evidence>